<evidence type="ECO:0000256" key="4">
    <source>
        <dbReference type="ARBA" id="ARBA00023163"/>
    </source>
</evidence>
<dbReference type="Pfam" id="PF03965">
    <property type="entry name" value="Penicillinase_R"/>
    <property type="match status" value="1"/>
</dbReference>
<reference evidence="5" key="1">
    <citation type="journal article" date="2022" name="ISME J.">
        <title>A general approach to explore prokaryotic protein glycosylation reveals the unique surface layer modulation of an anammox bacterium.</title>
        <authorList>
            <person name="Pabst M."/>
            <person name="Grouzdev D.S."/>
            <person name="Lawson C.E."/>
            <person name="Kleikamp H.B.C."/>
            <person name="de Ram C."/>
            <person name="Louwen R."/>
            <person name="Lin Y.M."/>
            <person name="Lucker S."/>
            <person name="van Loosdrecht M.C.M."/>
            <person name="Laureni M."/>
        </authorList>
    </citation>
    <scope>NUCLEOTIDE SEQUENCE</scope>
    <source>
        <strain evidence="5">BROCD043</strain>
    </source>
</reference>
<dbReference type="InterPro" id="IPR036388">
    <property type="entry name" value="WH-like_DNA-bd_sf"/>
</dbReference>
<dbReference type="SUPFAM" id="SSF46785">
    <property type="entry name" value="Winged helix' DNA-binding domain"/>
    <property type="match status" value="1"/>
</dbReference>
<sequence length="120" mass="13596">MLGELEQKIMNVIWASNCPLKPAQVQSALCCDLAYTTVMTVMKRLTDKGLLTREKKGNTYYYFGTTAKTDYAKNHLRKLFDSLVDSYGNVAISEFVGSLKDNPKDIQKLVDYLNNQDDQS</sequence>
<evidence type="ECO:0000256" key="2">
    <source>
        <dbReference type="ARBA" id="ARBA00023015"/>
    </source>
</evidence>
<evidence type="ECO:0000256" key="1">
    <source>
        <dbReference type="ARBA" id="ARBA00011046"/>
    </source>
</evidence>
<keyword evidence="4" id="KW-0804">Transcription</keyword>
<protein>
    <submittedName>
        <fullName evidence="5">BlaI/MecI/CopY family transcriptional regulator</fullName>
    </submittedName>
</protein>
<dbReference type="AlphaFoldDB" id="A0A952AM15"/>
<keyword evidence="2" id="KW-0805">Transcription regulation</keyword>
<dbReference type="GO" id="GO:0003677">
    <property type="term" value="F:DNA binding"/>
    <property type="evidence" value="ECO:0007669"/>
    <property type="project" value="UniProtKB-KW"/>
</dbReference>
<dbReference type="GO" id="GO:0045892">
    <property type="term" value="P:negative regulation of DNA-templated transcription"/>
    <property type="evidence" value="ECO:0007669"/>
    <property type="project" value="InterPro"/>
</dbReference>
<dbReference type="Proteomes" id="UP000781173">
    <property type="component" value="Unassembled WGS sequence"/>
</dbReference>
<proteinExistence type="inferred from homology"/>
<comment type="similarity">
    <text evidence="1">Belongs to the BlaI transcriptional regulatory family.</text>
</comment>
<dbReference type="InterPro" id="IPR036390">
    <property type="entry name" value="WH_DNA-bd_sf"/>
</dbReference>
<dbReference type="InterPro" id="IPR005650">
    <property type="entry name" value="BlaI_family"/>
</dbReference>
<comment type="caution">
    <text evidence="5">The sequence shown here is derived from an EMBL/GenBank/DDBJ whole genome shotgun (WGS) entry which is preliminary data.</text>
</comment>
<keyword evidence="3" id="KW-0238">DNA-binding</keyword>
<organism evidence="5 6">
    <name type="scientific">Candidatus Dojkabacteria bacterium</name>
    <dbReference type="NCBI Taxonomy" id="2099670"/>
    <lineage>
        <taxon>Bacteria</taxon>
        <taxon>Candidatus Dojkabacteria</taxon>
    </lineage>
</organism>
<accession>A0A952AM15</accession>
<dbReference type="EMBL" id="JACFOF010000008">
    <property type="protein sequence ID" value="MBW7953846.1"/>
    <property type="molecule type" value="Genomic_DNA"/>
</dbReference>
<evidence type="ECO:0000313" key="6">
    <source>
        <dbReference type="Proteomes" id="UP000781173"/>
    </source>
</evidence>
<dbReference type="PIRSF" id="PIRSF019455">
    <property type="entry name" value="CopR_AtkY"/>
    <property type="match status" value="1"/>
</dbReference>
<name>A0A952AM15_9BACT</name>
<evidence type="ECO:0000256" key="3">
    <source>
        <dbReference type="ARBA" id="ARBA00023125"/>
    </source>
</evidence>
<dbReference type="Gene3D" id="1.10.10.10">
    <property type="entry name" value="Winged helix-like DNA-binding domain superfamily/Winged helix DNA-binding domain"/>
    <property type="match status" value="1"/>
</dbReference>
<gene>
    <name evidence="5" type="ORF">H3C67_03585</name>
</gene>
<evidence type="ECO:0000313" key="5">
    <source>
        <dbReference type="EMBL" id="MBW7953846.1"/>
    </source>
</evidence>